<feature type="chain" id="PRO_5015774202" description="GPI anchored protein" evidence="3">
    <location>
        <begin position="19"/>
        <end position="344"/>
    </location>
</feature>
<proteinExistence type="predicted"/>
<protein>
    <recommendedName>
        <fullName evidence="6">GPI anchored protein</fullName>
    </recommendedName>
</protein>
<reference evidence="4 5" key="1">
    <citation type="submission" date="2017-04" db="EMBL/GenBank/DDBJ databases">
        <title>Draft genome sequence of Tuber borchii Vittad., a whitish edible truffle.</title>
        <authorList>
            <consortium name="DOE Joint Genome Institute"/>
            <person name="Murat C."/>
            <person name="Kuo A."/>
            <person name="Barry K.W."/>
            <person name="Clum A."/>
            <person name="Dockter R.B."/>
            <person name="Fauchery L."/>
            <person name="Iotti M."/>
            <person name="Kohler A."/>
            <person name="Labutti K."/>
            <person name="Lindquist E.A."/>
            <person name="Lipzen A."/>
            <person name="Ohm R.A."/>
            <person name="Wang M."/>
            <person name="Grigoriev I.V."/>
            <person name="Zambonelli A."/>
            <person name="Martin F.M."/>
        </authorList>
    </citation>
    <scope>NUCLEOTIDE SEQUENCE [LARGE SCALE GENOMIC DNA]</scope>
    <source>
        <strain evidence="4 5">Tbo3840</strain>
    </source>
</reference>
<feature type="signal peptide" evidence="3">
    <location>
        <begin position="1"/>
        <end position="18"/>
    </location>
</feature>
<dbReference type="AlphaFoldDB" id="A0A2T7A3U0"/>
<feature type="region of interest" description="Disordered" evidence="1">
    <location>
        <begin position="248"/>
        <end position="316"/>
    </location>
</feature>
<evidence type="ECO:0000256" key="3">
    <source>
        <dbReference type="SAM" id="SignalP"/>
    </source>
</evidence>
<evidence type="ECO:0000256" key="1">
    <source>
        <dbReference type="SAM" id="MobiDB-lite"/>
    </source>
</evidence>
<dbReference type="STRING" id="42251.A0A2T7A3U0"/>
<sequence>MKVTSLIFLAASATVVAASDEFKPKLINRRDAMPIPGVFMNAVQAAPALRKRQLGEPLELAEAPGKVQKRSLLETRQWGCETVGQINCSFEGCCNQGTVCGTYGGQTGCCPIGKTCTGVGSCKSTETACGTGCCPSNAKCTTNASGSAACDYGLSGSSSSMATSRPTATSSSLSLSSPTPSGSSSGGTCPNGYSPCVGTDSCCPAGVKCLPDKKCDATCSATDVRCGTGCCKDGFTCDTSTSICQEGPGSTNNDDGGSGTILPLSTTTSGSGSGSKTDSPDSGSGSTTLGGSTTQTGVAAGGNGGSGSSSFGTGSSSGVGSSGPRLIFGMGVAGIVAVVGVALL</sequence>
<comment type="caution">
    <text evidence="4">The sequence shown here is derived from an EMBL/GenBank/DDBJ whole genome shotgun (WGS) entry which is preliminary data.</text>
</comment>
<keyword evidence="2" id="KW-0812">Transmembrane</keyword>
<dbReference type="EMBL" id="NESQ01000029">
    <property type="protein sequence ID" value="PUU82406.1"/>
    <property type="molecule type" value="Genomic_DNA"/>
</dbReference>
<name>A0A2T7A3U0_TUBBO</name>
<accession>A0A2T7A3U0</accession>
<feature type="transmembrane region" description="Helical" evidence="2">
    <location>
        <begin position="326"/>
        <end position="343"/>
    </location>
</feature>
<keyword evidence="5" id="KW-1185">Reference proteome</keyword>
<feature type="region of interest" description="Disordered" evidence="1">
    <location>
        <begin position="161"/>
        <end position="187"/>
    </location>
</feature>
<evidence type="ECO:0000256" key="2">
    <source>
        <dbReference type="SAM" id="Phobius"/>
    </source>
</evidence>
<dbReference type="Proteomes" id="UP000244722">
    <property type="component" value="Unassembled WGS sequence"/>
</dbReference>
<evidence type="ECO:0000313" key="4">
    <source>
        <dbReference type="EMBL" id="PUU82406.1"/>
    </source>
</evidence>
<keyword evidence="2" id="KW-0472">Membrane</keyword>
<feature type="compositionally biased region" description="Low complexity" evidence="1">
    <location>
        <begin position="260"/>
        <end position="297"/>
    </location>
</feature>
<evidence type="ECO:0008006" key="6">
    <source>
        <dbReference type="Google" id="ProtNLM"/>
    </source>
</evidence>
<keyword evidence="2" id="KW-1133">Transmembrane helix</keyword>
<dbReference type="OrthoDB" id="5152093at2759"/>
<evidence type="ECO:0000313" key="5">
    <source>
        <dbReference type="Proteomes" id="UP000244722"/>
    </source>
</evidence>
<gene>
    <name evidence="4" type="ORF">B9Z19DRAFT_1075146</name>
</gene>
<organism evidence="4 5">
    <name type="scientific">Tuber borchii</name>
    <name type="common">White truffle</name>
    <dbReference type="NCBI Taxonomy" id="42251"/>
    <lineage>
        <taxon>Eukaryota</taxon>
        <taxon>Fungi</taxon>
        <taxon>Dikarya</taxon>
        <taxon>Ascomycota</taxon>
        <taxon>Pezizomycotina</taxon>
        <taxon>Pezizomycetes</taxon>
        <taxon>Pezizales</taxon>
        <taxon>Tuberaceae</taxon>
        <taxon>Tuber</taxon>
    </lineage>
</organism>
<keyword evidence="3" id="KW-0732">Signal</keyword>